<gene>
    <name evidence="1" type="ORF">SAMN05443144_104236</name>
</gene>
<keyword evidence="2" id="KW-1185">Reference proteome</keyword>
<name>A0A1M4XW05_9BACT</name>
<dbReference type="Pfam" id="PF14054">
    <property type="entry name" value="DUF4249"/>
    <property type="match status" value="1"/>
</dbReference>
<accession>A0A1M4XW05</accession>
<dbReference type="OrthoDB" id="1523417at2"/>
<dbReference type="Proteomes" id="UP000184041">
    <property type="component" value="Unassembled WGS sequence"/>
</dbReference>
<dbReference type="AlphaFoldDB" id="A0A1M4XW05"/>
<dbReference type="RefSeq" id="WP_084088055.1">
    <property type="nucleotide sequence ID" value="NZ_FQUS01000004.1"/>
</dbReference>
<reference evidence="1 2" key="1">
    <citation type="submission" date="2016-11" db="EMBL/GenBank/DDBJ databases">
        <authorList>
            <person name="Jaros S."/>
            <person name="Januszkiewicz K."/>
            <person name="Wedrychowicz H."/>
        </authorList>
    </citation>
    <scope>NUCLEOTIDE SEQUENCE [LARGE SCALE GENOMIC DNA]</scope>
    <source>
        <strain evidence="1 2">DSM 21986</strain>
    </source>
</reference>
<sequence>MMLNALITDHVNLLPSAGVRRIGGLFVTLIFFLLLNTACENYAQDSYEELVVLEAYATANRPLPEVRLSKTLPTGQEYSFEEAALDEANVEVVLLEEDGAEEVVFDYRSSEVKGVYVAEDPTHRVLPRRTYRITINFDNRPEILRAETTIPDAIEILNEVPDTVIYQSPEQMELVISAFEQTQKQSIFVFNTVASEPEEEDLTPFYKNLVEEEDDTEVEDFYNTETTPVNEGNFDVNDDGTITVQFPWIGVAFFGDNRVVANSIDENLSDLISSQEVQLGGGTLSPGEIPNLRYYVEGGIGIFGSFASDTVQTFFKRPGGM</sequence>
<protein>
    <recommendedName>
        <fullName evidence="3">DUF4249 domain-containing protein</fullName>
    </recommendedName>
</protein>
<organism evidence="1 2">
    <name type="scientific">Fodinibius roseus</name>
    <dbReference type="NCBI Taxonomy" id="1194090"/>
    <lineage>
        <taxon>Bacteria</taxon>
        <taxon>Pseudomonadati</taxon>
        <taxon>Balneolota</taxon>
        <taxon>Balneolia</taxon>
        <taxon>Balneolales</taxon>
        <taxon>Balneolaceae</taxon>
        <taxon>Fodinibius</taxon>
    </lineage>
</organism>
<dbReference type="EMBL" id="FQUS01000004">
    <property type="protein sequence ID" value="SHE97757.1"/>
    <property type="molecule type" value="Genomic_DNA"/>
</dbReference>
<proteinExistence type="predicted"/>
<evidence type="ECO:0008006" key="3">
    <source>
        <dbReference type="Google" id="ProtNLM"/>
    </source>
</evidence>
<evidence type="ECO:0000313" key="2">
    <source>
        <dbReference type="Proteomes" id="UP000184041"/>
    </source>
</evidence>
<evidence type="ECO:0000313" key="1">
    <source>
        <dbReference type="EMBL" id="SHE97757.1"/>
    </source>
</evidence>
<dbReference type="InterPro" id="IPR025345">
    <property type="entry name" value="DUF4249"/>
</dbReference>